<evidence type="ECO:0000259" key="2">
    <source>
        <dbReference type="Pfam" id="PF03544"/>
    </source>
</evidence>
<dbReference type="InterPro" id="IPR052173">
    <property type="entry name" value="Beta-lactam_resp_regulator"/>
</dbReference>
<feature type="transmembrane region" description="Helical" evidence="1">
    <location>
        <begin position="6"/>
        <end position="22"/>
    </location>
</feature>
<dbReference type="CDD" id="cd07341">
    <property type="entry name" value="M56_BlaR1_MecR1_like"/>
    <property type="match status" value="1"/>
</dbReference>
<dbReference type="PANTHER" id="PTHR34978:SF3">
    <property type="entry name" value="SLR0241 PROTEIN"/>
    <property type="match status" value="1"/>
</dbReference>
<dbReference type="Proteomes" id="UP001179363">
    <property type="component" value="Unassembled WGS sequence"/>
</dbReference>
<dbReference type="Pfam" id="PF05569">
    <property type="entry name" value="Peptidase_M56"/>
    <property type="match status" value="1"/>
</dbReference>
<dbReference type="RefSeq" id="WP_236132376.1">
    <property type="nucleotide sequence ID" value="NZ_JAKGTH010000006.1"/>
</dbReference>
<keyword evidence="1" id="KW-1133">Transmembrane helix</keyword>
<dbReference type="SUPFAM" id="SSF74653">
    <property type="entry name" value="TolA/TonB C-terminal domain"/>
    <property type="match status" value="1"/>
</dbReference>
<feature type="transmembrane region" description="Helical" evidence="1">
    <location>
        <begin position="271"/>
        <end position="288"/>
    </location>
</feature>
<evidence type="ECO:0000313" key="4">
    <source>
        <dbReference type="EMBL" id="MCF4100226.1"/>
    </source>
</evidence>
<protein>
    <submittedName>
        <fullName evidence="4">M56 family metallopeptidase</fullName>
    </submittedName>
</protein>
<keyword evidence="5" id="KW-1185">Reference proteome</keyword>
<evidence type="ECO:0000313" key="5">
    <source>
        <dbReference type="Proteomes" id="UP001179363"/>
    </source>
</evidence>
<dbReference type="PANTHER" id="PTHR34978">
    <property type="entry name" value="POSSIBLE SENSOR-TRANSDUCER PROTEIN BLAR"/>
    <property type="match status" value="1"/>
</dbReference>
<feature type="transmembrane region" description="Helical" evidence="1">
    <location>
        <begin position="99"/>
        <end position="117"/>
    </location>
</feature>
<accession>A0ABS9EBG1</accession>
<gene>
    <name evidence="4" type="ORF">L1I30_00970</name>
</gene>
<feature type="domain" description="Peptidase M56" evidence="3">
    <location>
        <begin position="157"/>
        <end position="260"/>
    </location>
</feature>
<proteinExistence type="predicted"/>
<name>A0ABS9EBG1_9FLAO</name>
<dbReference type="Pfam" id="PF03544">
    <property type="entry name" value="TonB_C"/>
    <property type="match status" value="1"/>
</dbReference>
<reference evidence="4" key="1">
    <citation type="submission" date="2022-01" db="EMBL/GenBank/DDBJ databases">
        <title>Gillisia lutea sp. nov., isolated from marine plastic residues from the Malvarosa beach (Valencia, Spain).</title>
        <authorList>
            <person name="Vidal-Verdu A."/>
            <person name="Molina-Menor E."/>
            <person name="Satari L."/>
            <person name="Pascual J."/>
            <person name="Pereto J."/>
            <person name="Porcar M."/>
        </authorList>
    </citation>
    <scope>NUCLEOTIDE SEQUENCE</scope>
    <source>
        <strain evidence="4">M10.2A</strain>
    </source>
</reference>
<evidence type="ECO:0000256" key="1">
    <source>
        <dbReference type="SAM" id="Phobius"/>
    </source>
</evidence>
<dbReference type="Gene3D" id="3.30.1150.10">
    <property type="match status" value="1"/>
</dbReference>
<keyword evidence="1" id="KW-0812">Transmembrane</keyword>
<dbReference type="InterPro" id="IPR008756">
    <property type="entry name" value="Peptidase_M56"/>
</dbReference>
<sequence length="476" mass="54487">MIFYILQVVFFQLLFLVVYEVLLKKETFFTYNRIYLLLTPIFAFILPLLKIKVLGKIAEESLYVQLPAVFINSRPATNIVALPEVQVSMAQGRLVDWPFVIYIAGLCISILLFAYKYRTILKLLSRSSKFKDKAVKFISIPNSDMAFTFFNHIFLGEKLEEEQRAHIVNHELAHARQYHSLDLLLFEVLKIIFWFNPLIYIYQARLTAVHEFIADEQALKATERASYYQQLLNTAFGTTNISFINQFFNHSLIKKRIVMLQKSKSKTIAKFKYLLVVPLLLVMLTYVSCTAQEESPSPKSSISIEAQIDNLIEQMESKEKITAEEKEKIRLLMVLAHQKSPETYYNKESNSSVYPYAVIDQTPIYPGCEDLATNKEQKDCMSAKVAEFVNKNFNVNLGKELGLTGMNRVIVQFKIDEQGNIANVKARAPHPDLEEEAKRVINSLPKMAPGKQDGKAAGVMYSLPIVFNIVEASENN</sequence>
<comment type="caution">
    <text evidence="4">The sequence shown here is derived from an EMBL/GenBank/DDBJ whole genome shotgun (WGS) entry which is preliminary data.</text>
</comment>
<keyword evidence="1" id="KW-0472">Membrane</keyword>
<feature type="domain" description="TonB C-terminal" evidence="2">
    <location>
        <begin position="408"/>
        <end position="469"/>
    </location>
</feature>
<dbReference type="InterPro" id="IPR037682">
    <property type="entry name" value="TonB_C"/>
</dbReference>
<evidence type="ECO:0000259" key="3">
    <source>
        <dbReference type="Pfam" id="PF05569"/>
    </source>
</evidence>
<organism evidence="4 5">
    <name type="scientific">Gillisia lutea</name>
    <dbReference type="NCBI Taxonomy" id="2909668"/>
    <lineage>
        <taxon>Bacteria</taxon>
        <taxon>Pseudomonadati</taxon>
        <taxon>Bacteroidota</taxon>
        <taxon>Flavobacteriia</taxon>
        <taxon>Flavobacteriales</taxon>
        <taxon>Flavobacteriaceae</taxon>
        <taxon>Gillisia</taxon>
    </lineage>
</organism>
<feature type="transmembrane region" description="Helical" evidence="1">
    <location>
        <begin position="34"/>
        <end position="53"/>
    </location>
</feature>
<dbReference type="EMBL" id="JAKGTH010000006">
    <property type="protein sequence ID" value="MCF4100226.1"/>
    <property type="molecule type" value="Genomic_DNA"/>
</dbReference>